<feature type="domain" description="ORC1/DEAH AAA+ ATPase" evidence="3">
    <location>
        <begin position="140"/>
        <end position="246"/>
    </location>
</feature>
<dbReference type="Pfam" id="PF09077">
    <property type="entry name" value="Phage-MuB_C"/>
    <property type="match status" value="1"/>
</dbReference>
<feature type="domain" description="B transposition protein C-terminal" evidence="2">
    <location>
        <begin position="262"/>
        <end position="337"/>
    </location>
</feature>
<evidence type="ECO:0000313" key="4">
    <source>
        <dbReference type="EMBL" id="GLR51240.1"/>
    </source>
</evidence>
<evidence type="ECO:0000256" key="1">
    <source>
        <dbReference type="SAM" id="MobiDB-lite"/>
    </source>
</evidence>
<dbReference type="InterPro" id="IPR001387">
    <property type="entry name" value="Cro/C1-type_HTH"/>
</dbReference>
<dbReference type="InterPro" id="IPR009084">
    <property type="entry name" value="B_transpositn_C"/>
</dbReference>
<dbReference type="PANTHER" id="PTHR35894:SF5">
    <property type="entry name" value="MU-LIKE PROPHAGE FLUMU DNA TRANSPOSITION PROTEIN B"/>
    <property type="match status" value="1"/>
</dbReference>
<protein>
    <recommendedName>
        <fullName evidence="6">DNA transposition protein</fullName>
    </recommendedName>
</protein>
<organism evidence="4 5">
    <name type="scientific">Shinella yambaruensis</name>
    <dbReference type="NCBI Taxonomy" id="415996"/>
    <lineage>
        <taxon>Bacteria</taxon>
        <taxon>Pseudomonadati</taxon>
        <taxon>Pseudomonadota</taxon>
        <taxon>Alphaproteobacteria</taxon>
        <taxon>Hyphomicrobiales</taxon>
        <taxon>Rhizobiaceae</taxon>
        <taxon>Shinella</taxon>
    </lineage>
</organism>
<proteinExistence type="predicted"/>
<comment type="caution">
    <text evidence="4">The sequence shown here is derived from an EMBL/GenBank/DDBJ whole genome shotgun (WGS) entry which is preliminary data.</text>
</comment>
<dbReference type="Gene3D" id="1.10.260.40">
    <property type="entry name" value="lambda repressor-like DNA-binding domains"/>
    <property type="match status" value="1"/>
</dbReference>
<dbReference type="InterPro" id="IPR010982">
    <property type="entry name" value="Lambda_DNA-bd_dom_sf"/>
</dbReference>
<name>A0ABQ5ZGU9_9HYPH</name>
<reference evidence="5" key="1">
    <citation type="journal article" date="2019" name="Int. J. Syst. Evol. Microbiol.">
        <title>The Global Catalogue of Microorganisms (GCM) 10K type strain sequencing project: providing services to taxonomists for standard genome sequencing and annotation.</title>
        <authorList>
            <consortium name="The Broad Institute Genomics Platform"/>
            <consortium name="The Broad Institute Genome Sequencing Center for Infectious Disease"/>
            <person name="Wu L."/>
            <person name="Ma J."/>
        </authorList>
    </citation>
    <scope>NUCLEOTIDE SEQUENCE [LARGE SCALE GENOMIC DNA]</scope>
    <source>
        <strain evidence="5">NBRC 102122</strain>
    </source>
</reference>
<dbReference type="InterPro" id="IPR052026">
    <property type="entry name" value="ExeA_AAA_ATPase_DNA-bind"/>
</dbReference>
<dbReference type="SUPFAM" id="SSF47681">
    <property type="entry name" value="C-terminal domain of B transposition protein"/>
    <property type="match status" value="1"/>
</dbReference>
<dbReference type="SUPFAM" id="SSF52540">
    <property type="entry name" value="P-loop containing nucleoside triphosphate hydrolases"/>
    <property type="match status" value="1"/>
</dbReference>
<keyword evidence="5" id="KW-1185">Reference proteome</keyword>
<evidence type="ECO:0000259" key="3">
    <source>
        <dbReference type="Pfam" id="PF13401"/>
    </source>
</evidence>
<evidence type="ECO:0000313" key="5">
    <source>
        <dbReference type="Proteomes" id="UP001156702"/>
    </source>
</evidence>
<evidence type="ECO:0000259" key="2">
    <source>
        <dbReference type="Pfam" id="PF09077"/>
    </source>
</evidence>
<feature type="compositionally biased region" description="Polar residues" evidence="1">
    <location>
        <begin position="1"/>
        <end position="14"/>
    </location>
</feature>
<accession>A0ABQ5ZGU9</accession>
<feature type="region of interest" description="Disordered" evidence="1">
    <location>
        <begin position="1"/>
        <end position="20"/>
    </location>
</feature>
<dbReference type="Pfam" id="PF13401">
    <property type="entry name" value="AAA_22"/>
    <property type="match status" value="1"/>
</dbReference>
<dbReference type="RefSeq" id="WP_244768414.1">
    <property type="nucleotide sequence ID" value="NZ_BSOP01000018.1"/>
</dbReference>
<sequence>MNKHVGTSQMTAGSTWERPVNPPVLLDNRSQEDIQLWWQLVDGVIDTAKASGWTKAEVARRIGMADGTFSQWFSGKYSGRLDSTNKIVLQWLSAIEENASIAATIPQSPPFMKMRGTVEILDTLMWAQLCPDLVMITLGAGMGKTETCMHFERSRRHVYRATVSENTKTVHGMLTELAEELDVREHNPARLARAIGNKIRRAGDGTLLIVDEGQHLNDEAINQLRHFVDVYKCGVAIVGNAEVYTRFSKEKKKNRSYDQLKSRIGKRLQRPEPYAEDLVAYVRSWGIEDPDCAKFLIGIGKKGGAFRQIDKTMKLATMYANGRGETVALIHITEAWKNRDVEDMA</sequence>
<dbReference type="PANTHER" id="PTHR35894">
    <property type="entry name" value="GENERAL SECRETION PATHWAY PROTEIN A-RELATED"/>
    <property type="match status" value="1"/>
</dbReference>
<dbReference type="CDD" id="cd00093">
    <property type="entry name" value="HTH_XRE"/>
    <property type="match status" value="1"/>
</dbReference>
<dbReference type="EMBL" id="BSOP01000018">
    <property type="protein sequence ID" value="GLR51240.1"/>
    <property type="molecule type" value="Genomic_DNA"/>
</dbReference>
<gene>
    <name evidence="4" type="ORF">GCM10007923_24480</name>
</gene>
<dbReference type="InterPro" id="IPR036733">
    <property type="entry name" value="B_transposit_C_sf"/>
</dbReference>
<evidence type="ECO:0008006" key="6">
    <source>
        <dbReference type="Google" id="ProtNLM"/>
    </source>
</evidence>
<dbReference type="Proteomes" id="UP001156702">
    <property type="component" value="Unassembled WGS sequence"/>
</dbReference>
<dbReference type="Gene3D" id="1.10.1180.10">
    <property type="entry name" value="B transposition protein, C-terminal domain"/>
    <property type="match status" value="1"/>
</dbReference>
<dbReference type="InterPro" id="IPR027417">
    <property type="entry name" value="P-loop_NTPase"/>
</dbReference>
<dbReference type="InterPro" id="IPR049945">
    <property type="entry name" value="AAA_22"/>
</dbReference>